<evidence type="ECO:0000313" key="3">
    <source>
        <dbReference type="Proteomes" id="UP000198853"/>
    </source>
</evidence>
<dbReference type="EMBL" id="FNEN01000002">
    <property type="protein sequence ID" value="SDI44110.1"/>
    <property type="molecule type" value="Genomic_DNA"/>
</dbReference>
<dbReference type="InterPro" id="IPR035895">
    <property type="entry name" value="HPr-like_sf"/>
</dbReference>
<reference evidence="2 3" key="1">
    <citation type="submission" date="2016-10" db="EMBL/GenBank/DDBJ databases">
        <authorList>
            <person name="de Groot N.N."/>
        </authorList>
    </citation>
    <scope>NUCLEOTIDE SEQUENCE [LARGE SCALE GENOMIC DNA]</scope>
    <source>
        <strain evidence="2 3">DSM 21771</strain>
    </source>
</reference>
<organism evidence="2 3">
    <name type="scientific">Natribacillus halophilus</name>
    <dbReference type="NCBI Taxonomy" id="549003"/>
    <lineage>
        <taxon>Bacteria</taxon>
        <taxon>Bacillati</taxon>
        <taxon>Bacillota</taxon>
        <taxon>Bacilli</taxon>
        <taxon>Bacillales</taxon>
        <taxon>Bacillaceae</taxon>
        <taxon>Natribacillus</taxon>
    </lineage>
</organism>
<dbReference type="PANTHER" id="PTHR33705">
    <property type="entry name" value="PHOSPHOCARRIER PROTEIN HPR"/>
    <property type="match status" value="1"/>
</dbReference>
<dbReference type="NCBIfam" id="NF010354">
    <property type="entry name" value="PRK13782.1"/>
    <property type="match status" value="1"/>
</dbReference>
<dbReference type="PANTHER" id="PTHR33705:SF5">
    <property type="entry name" value="HPR-LIKE PROTEIN CRH"/>
    <property type="match status" value="1"/>
</dbReference>
<evidence type="ECO:0000313" key="2">
    <source>
        <dbReference type="EMBL" id="SDI44110.1"/>
    </source>
</evidence>
<dbReference type="Pfam" id="PF00381">
    <property type="entry name" value="PTS-HPr"/>
    <property type="match status" value="1"/>
</dbReference>
<gene>
    <name evidence="2" type="ORF">SAMN04488123_102172</name>
</gene>
<dbReference type="InterPro" id="IPR000032">
    <property type="entry name" value="HPr-like"/>
</dbReference>
<dbReference type="PROSITE" id="PS51350">
    <property type="entry name" value="PTS_HPR_DOM"/>
    <property type="match status" value="1"/>
</dbReference>
<dbReference type="NCBIfam" id="TIGR01003">
    <property type="entry name" value="PTS_HPr_family"/>
    <property type="match status" value="1"/>
</dbReference>
<dbReference type="Gene3D" id="3.30.1340.10">
    <property type="entry name" value="HPr-like"/>
    <property type="match status" value="1"/>
</dbReference>
<evidence type="ECO:0000259" key="1">
    <source>
        <dbReference type="PROSITE" id="PS51350"/>
    </source>
</evidence>
<name>A0A1G8KMI8_9BACI</name>
<proteinExistence type="predicted"/>
<feature type="domain" description="HPr" evidence="1">
    <location>
        <begin position="1"/>
        <end position="84"/>
    </location>
</feature>
<dbReference type="SUPFAM" id="SSF55594">
    <property type="entry name" value="HPr-like"/>
    <property type="match status" value="1"/>
</dbReference>
<sequence>MVEREVEVTLQSGLQARPAALFVQEANRYHADVKVAKGNQEADAKSIMGVMSLAIRSGTVIRVTAEGGDEAEAVEALVDYVSKE</sequence>
<dbReference type="CDD" id="cd00367">
    <property type="entry name" value="PTS-HPr_like"/>
    <property type="match status" value="1"/>
</dbReference>
<keyword evidence="3" id="KW-1185">Reference proteome</keyword>
<protein>
    <submittedName>
        <fullName evidence="2">Catabolite repression HPr-like protein</fullName>
    </submittedName>
</protein>
<dbReference type="Proteomes" id="UP000198853">
    <property type="component" value="Unassembled WGS sequence"/>
</dbReference>
<accession>A0A1G8KMI8</accession>
<dbReference type="InterPro" id="IPR050399">
    <property type="entry name" value="HPr"/>
</dbReference>
<dbReference type="AlphaFoldDB" id="A0A1G8KMI8"/>
<dbReference type="OrthoDB" id="9809047at2"/>
<dbReference type="PRINTS" id="PR00107">
    <property type="entry name" value="PHOSPHOCPHPR"/>
</dbReference>
<dbReference type="RefSeq" id="WP_090396088.1">
    <property type="nucleotide sequence ID" value="NZ_FNEN01000002.1"/>
</dbReference>